<dbReference type="Proteomes" id="UP001296993">
    <property type="component" value="Unassembled WGS sequence"/>
</dbReference>
<dbReference type="Pfam" id="PF00486">
    <property type="entry name" value="Trans_reg_C"/>
    <property type="match status" value="1"/>
</dbReference>
<dbReference type="RefSeq" id="WP_209996641.1">
    <property type="nucleotide sequence ID" value="NZ_BAAAJY010000003.1"/>
</dbReference>
<dbReference type="InterPro" id="IPR001867">
    <property type="entry name" value="OmpR/PhoB-type_DNA-bd"/>
</dbReference>
<dbReference type="InterPro" id="IPR051677">
    <property type="entry name" value="AfsR-DnrI-RedD_regulator"/>
</dbReference>
<dbReference type="SUPFAM" id="SSF46894">
    <property type="entry name" value="C-terminal effector domain of the bipartite response regulators"/>
    <property type="match status" value="1"/>
</dbReference>
<dbReference type="InterPro" id="IPR036388">
    <property type="entry name" value="WH-like_DNA-bd_sf"/>
</dbReference>
<dbReference type="SUPFAM" id="SSF48452">
    <property type="entry name" value="TPR-like"/>
    <property type="match status" value="1"/>
</dbReference>
<dbReference type="Pfam" id="PF03704">
    <property type="entry name" value="BTAD"/>
    <property type="match status" value="1"/>
</dbReference>
<dbReference type="PANTHER" id="PTHR35807">
    <property type="entry name" value="TRANSCRIPTIONAL REGULATOR REDD-RELATED"/>
    <property type="match status" value="1"/>
</dbReference>
<keyword evidence="4" id="KW-0804">Transcription</keyword>
<dbReference type="Gene3D" id="1.25.40.10">
    <property type="entry name" value="Tetratricopeptide repeat domain"/>
    <property type="match status" value="1"/>
</dbReference>
<evidence type="ECO:0000256" key="4">
    <source>
        <dbReference type="ARBA" id="ARBA00023163"/>
    </source>
</evidence>
<comment type="caution">
    <text evidence="7">The sequence shown here is derived from an EMBL/GenBank/DDBJ whole genome shotgun (WGS) entry which is preliminary data.</text>
</comment>
<dbReference type="GO" id="GO:0003677">
    <property type="term" value="F:DNA binding"/>
    <property type="evidence" value="ECO:0007669"/>
    <property type="project" value="UniProtKB-KW"/>
</dbReference>
<evidence type="ECO:0000256" key="1">
    <source>
        <dbReference type="ARBA" id="ARBA00005820"/>
    </source>
</evidence>
<comment type="similarity">
    <text evidence="1">Belongs to the AfsR/DnrI/RedD regulatory family.</text>
</comment>
<dbReference type="Gene3D" id="1.10.10.10">
    <property type="entry name" value="Winged helix-like DNA-binding domain superfamily/Winged helix DNA-binding domain"/>
    <property type="match status" value="1"/>
</dbReference>
<dbReference type="PROSITE" id="PS51755">
    <property type="entry name" value="OMPR_PHOB"/>
    <property type="match status" value="1"/>
</dbReference>
<dbReference type="InterPro" id="IPR005158">
    <property type="entry name" value="BTAD"/>
</dbReference>
<keyword evidence="2" id="KW-0805">Transcription regulation</keyword>
<organism evidence="7 8">
    <name type="scientific">Paeniglutamicibacter kerguelensis</name>
    <dbReference type="NCBI Taxonomy" id="254788"/>
    <lineage>
        <taxon>Bacteria</taxon>
        <taxon>Bacillati</taxon>
        <taxon>Actinomycetota</taxon>
        <taxon>Actinomycetes</taxon>
        <taxon>Micrococcales</taxon>
        <taxon>Micrococcaceae</taxon>
        <taxon>Paeniglutamicibacter</taxon>
    </lineage>
</organism>
<dbReference type="PANTHER" id="PTHR35807:SF1">
    <property type="entry name" value="TRANSCRIPTIONAL REGULATOR REDD"/>
    <property type="match status" value="1"/>
</dbReference>
<protein>
    <submittedName>
        <fullName evidence="7">DNA-binding SARP family transcriptional activator</fullName>
    </submittedName>
</protein>
<name>A0ABS4XB92_9MICC</name>
<sequence>MGSYKVNVNTDVFGVEDCASGRVSAKVLGTLQIRRGTEVLSAQHLGGPKSRQILEILLLHLGSAVSKGTLIDMLWMESAPSTAVSTLESYVSVLRRCLQPGQGKRGVLKTTTGGYLLDADLIDLDLARFDSLLTRAEQATGEQAAALLRQALAISDEPLLGHELLPEWAEAERTLHAARVMAARVLAAETALALGQLNEAIGLARQVLDLDPLNEPAWSVLILGMEQIRQPLRGLQAYEQCRRVMDRELGCQPGELLQQAQLRMLHETSSSNDDFALVIRALLALEGSGGGVAVSPGMDRFDSYAGGEITLNEAGTIVRGYVERMMTAAAV</sequence>
<keyword evidence="8" id="KW-1185">Reference proteome</keyword>
<accession>A0ABS4XB92</accession>
<dbReference type="SMART" id="SM00862">
    <property type="entry name" value="Trans_reg_C"/>
    <property type="match status" value="1"/>
</dbReference>
<dbReference type="InterPro" id="IPR016032">
    <property type="entry name" value="Sig_transdc_resp-reg_C-effctor"/>
</dbReference>
<keyword evidence="3 5" id="KW-0238">DNA-binding</keyword>
<evidence type="ECO:0000256" key="5">
    <source>
        <dbReference type="PROSITE-ProRule" id="PRU01091"/>
    </source>
</evidence>
<reference evidence="7 8" key="1">
    <citation type="submission" date="2021-03" db="EMBL/GenBank/DDBJ databases">
        <title>Sequencing the genomes of 1000 actinobacteria strains.</title>
        <authorList>
            <person name="Klenk H.-P."/>
        </authorList>
    </citation>
    <scope>NUCLEOTIDE SEQUENCE [LARGE SCALE GENOMIC DNA]</scope>
    <source>
        <strain evidence="7 8">DSM 15797</strain>
    </source>
</reference>
<dbReference type="SMART" id="SM01043">
    <property type="entry name" value="BTAD"/>
    <property type="match status" value="1"/>
</dbReference>
<evidence type="ECO:0000256" key="2">
    <source>
        <dbReference type="ARBA" id="ARBA00023015"/>
    </source>
</evidence>
<evidence type="ECO:0000313" key="7">
    <source>
        <dbReference type="EMBL" id="MBP2385739.1"/>
    </source>
</evidence>
<proteinExistence type="inferred from homology"/>
<evidence type="ECO:0000256" key="3">
    <source>
        <dbReference type="ARBA" id="ARBA00023125"/>
    </source>
</evidence>
<gene>
    <name evidence="7" type="ORF">JOF47_001250</name>
</gene>
<dbReference type="EMBL" id="JAGIOF010000001">
    <property type="protein sequence ID" value="MBP2385739.1"/>
    <property type="molecule type" value="Genomic_DNA"/>
</dbReference>
<feature type="DNA-binding region" description="OmpR/PhoB-type" evidence="5">
    <location>
        <begin position="10"/>
        <end position="119"/>
    </location>
</feature>
<evidence type="ECO:0000313" key="8">
    <source>
        <dbReference type="Proteomes" id="UP001296993"/>
    </source>
</evidence>
<feature type="domain" description="OmpR/PhoB-type" evidence="6">
    <location>
        <begin position="10"/>
        <end position="119"/>
    </location>
</feature>
<evidence type="ECO:0000259" key="6">
    <source>
        <dbReference type="PROSITE" id="PS51755"/>
    </source>
</evidence>
<dbReference type="InterPro" id="IPR011990">
    <property type="entry name" value="TPR-like_helical_dom_sf"/>
</dbReference>